<sequence>MLIDKMIAANEDINTIYKANKKGATIALLGNPNVGKSTVFNALTNMNQHTGNWAGKTVAMAEGYYVFRGRRNQIADLPGTYSLMPQSKEEEVTRDFLCKEKIDVCVVVCDATLLERNLNLVLQVMEIHTNVIVALNMIDEAIEKQIQIDDQKLAAMLGITVVKLSARKKEGLLELMQAIEHAIQHGSTKDSCHVDYGNLEQAILLLSESICSASLPKRYLAIRLLDPKVEQRELEDYILKESKARVFAKREEILLTLKLEEDYVECIVNSITNRVKQLTQACVCYKNSSYEQRDVKLDSFFTHKVWGLLSMLVLLGCIFWITLSLSNIPSGWLSERFYEMEAPLKELLMQLSISDTMIRFLVDGIWKTCGWVISVMLPPMAIFFPLFTLLEDFGYLPRIAFYLDGIFQKVHACGKQALTMCMGFGCNAVGVANTRIIESPRERLIAILTNVFIPCNGRFPTLIAMISMFFFVASPWNHVLQSTLLIGVILIGVAMSFVVSKLLSKTILKGVASSFVLELPPYRKPQLGSILVRSLFDRTLFVLGRAVSVALPAGGIIWLLANINIDGVSLLVHCADFLDPFAQLMGLDGVILFAFILGFPANEIVLPIILMAYLSNGVMVDISDLTFVKELFIANDWTWVTALCMMLFSLVHFPCATTLLTIKKETGSWKWTILAFVMPTLMGIALCMFVNGLMKFLFF</sequence>
<dbReference type="Pfam" id="PF07664">
    <property type="entry name" value="FeoB_C"/>
    <property type="match status" value="1"/>
</dbReference>
<keyword evidence="13" id="KW-0410">Iron transport</keyword>
<evidence type="ECO:0000256" key="6">
    <source>
        <dbReference type="ARBA" id="ARBA00022741"/>
    </source>
</evidence>
<feature type="transmembrane region" description="Helical" evidence="13">
    <location>
        <begin position="639"/>
        <end position="661"/>
    </location>
</feature>
<evidence type="ECO:0000256" key="8">
    <source>
        <dbReference type="ARBA" id="ARBA00023134"/>
    </source>
</evidence>
<keyword evidence="13" id="KW-0406">Ion transport</keyword>
<dbReference type="Gene3D" id="3.40.50.300">
    <property type="entry name" value="P-loop containing nucleotide triphosphate hydrolases"/>
    <property type="match status" value="1"/>
</dbReference>
<dbReference type="CDD" id="cd01879">
    <property type="entry name" value="FeoB"/>
    <property type="match status" value="1"/>
</dbReference>
<protein>
    <recommendedName>
        <fullName evidence="10 13">Ferrous iron transport protein B</fullName>
    </recommendedName>
</protein>
<feature type="transmembrane region" description="Helical" evidence="13">
    <location>
        <begin position="479"/>
        <end position="499"/>
    </location>
</feature>
<feature type="transmembrane region" description="Helical" evidence="13">
    <location>
        <begin position="673"/>
        <end position="694"/>
    </location>
</feature>
<comment type="function">
    <text evidence="1 13">Probable transporter of a GTP-driven Fe(2+) uptake system.</text>
</comment>
<gene>
    <name evidence="15" type="primary">feoB</name>
    <name evidence="15" type="ORF">DWZ83_06010</name>
</gene>
<feature type="binding site" evidence="11">
    <location>
        <begin position="76"/>
        <end position="79"/>
    </location>
    <ligand>
        <name>GTP</name>
        <dbReference type="ChEBI" id="CHEBI:37565"/>
        <label>1</label>
    </ligand>
</feature>
<organism evidence="15 16">
    <name type="scientific">Amedibacillus dolichus</name>
    <dbReference type="NCBI Taxonomy" id="31971"/>
    <lineage>
        <taxon>Bacteria</taxon>
        <taxon>Bacillati</taxon>
        <taxon>Bacillota</taxon>
        <taxon>Erysipelotrichia</taxon>
        <taxon>Erysipelotrichales</taxon>
        <taxon>Erysipelotrichaceae</taxon>
        <taxon>Amedibacillus</taxon>
    </lineage>
</organism>
<dbReference type="GO" id="GO:0005525">
    <property type="term" value="F:GTP binding"/>
    <property type="evidence" value="ECO:0007669"/>
    <property type="project" value="UniProtKB-KW"/>
</dbReference>
<dbReference type="InterPro" id="IPR006073">
    <property type="entry name" value="GTP-bd"/>
</dbReference>
<evidence type="ECO:0000256" key="7">
    <source>
        <dbReference type="ARBA" id="ARBA00022989"/>
    </source>
</evidence>
<evidence type="ECO:0000256" key="2">
    <source>
        <dbReference type="ARBA" id="ARBA00004651"/>
    </source>
</evidence>
<keyword evidence="16" id="KW-1185">Reference proteome</keyword>
<dbReference type="InterPro" id="IPR011642">
    <property type="entry name" value="Gate_dom"/>
</dbReference>
<dbReference type="GO" id="GO:0015093">
    <property type="term" value="F:ferrous iron transmembrane transporter activity"/>
    <property type="evidence" value="ECO:0007669"/>
    <property type="project" value="UniProtKB-UniRule"/>
</dbReference>
<reference evidence="15 16" key="1">
    <citation type="submission" date="2018-08" db="EMBL/GenBank/DDBJ databases">
        <title>A genome reference for cultivated species of the human gut microbiota.</title>
        <authorList>
            <person name="Zou Y."/>
            <person name="Xue W."/>
            <person name="Luo G."/>
        </authorList>
    </citation>
    <scope>NUCLEOTIDE SEQUENCE [LARGE SCALE GENOMIC DNA]</scope>
    <source>
        <strain evidence="15 16">AF35-6BH</strain>
    </source>
</reference>
<keyword evidence="12" id="KW-0479">Metal-binding</keyword>
<dbReference type="InterPro" id="IPR050860">
    <property type="entry name" value="FeoB_GTPase"/>
</dbReference>
<comment type="caution">
    <text evidence="13">Lacks conserved residue(s) required for the propagation of feature annotation.</text>
</comment>
<accession>A0A415PDP7</accession>
<comment type="similarity">
    <text evidence="13">Belongs to the TRAFAC class TrmE-Era-EngA-EngB-Septin-like GTPase superfamily. FeoB GTPase (TC 9.A.8) family.</text>
</comment>
<feature type="transmembrane region" description="Helical" evidence="13">
    <location>
        <begin position="540"/>
        <end position="561"/>
    </location>
</feature>
<evidence type="ECO:0000256" key="4">
    <source>
        <dbReference type="ARBA" id="ARBA00022475"/>
    </source>
</evidence>
<proteinExistence type="inferred from homology"/>
<dbReference type="Pfam" id="PF07670">
    <property type="entry name" value="Gate"/>
    <property type="match status" value="2"/>
</dbReference>
<dbReference type="GO" id="GO:0005886">
    <property type="term" value="C:plasma membrane"/>
    <property type="evidence" value="ECO:0007669"/>
    <property type="project" value="UniProtKB-SubCell"/>
</dbReference>
<feature type="binding site" evidence="12">
    <location>
        <position position="42"/>
    </location>
    <ligand>
        <name>Mg(2+)</name>
        <dbReference type="ChEBI" id="CHEBI:18420"/>
        <label>2</label>
    </ligand>
</feature>
<dbReference type="PANTHER" id="PTHR43185">
    <property type="entry name" value="FERROUS IRON TRANSPORT PROTEIN B"/>
    <property type="match status" value="1"/>
</dbReference>
<dbReference type="RefSeq" id="WP_118365585.1">
    <property type="nucleotide sequence ID" value="NZ_QRPK01000025.1"/>
</dbReference>
<name>A0A415PDP7_9FIRM</name>
<keyword evidence="7 13" id="KW-1133">Transmembrane helix</keyword>
<comment type="subcellular location">
    <subcellularLocation>
        <location evidence="2 13">Cell membrane</location>
        <topology evidence="2 13">Multi-pass membrane protein</topology>
    </subcellularLocation>
</comment>
<keyword evidence="9 13" id="KW-0472">Membrane</keyword>
<dbReference type="GO" id="GO:0046872">
    <property type="term" value="F:metal ion binding"/>
    <property type="evidence" value="ECO:0007669"/>
    <property type="project" value="UniProtKB-KW"/>
</dbReference>
<evidence type="ECO:0000313" key="16">
    <source>
        <dbReference type="Proteomes" id="UP000284868"/>
    </source>
</evidence>
<evidence type="ECO:0000256" key="10">
    <source>
        <dbReference type="NCBIfam" id="TIGR00437"/>
    </source>
</evidence>
<evidence type="ECO:0000256" key="12">
    <source>
        <dbReference type="PIRSR" id="PIRSR603373-2"/>
    </source>
</evidence>
<dbReference type="Proteomes" id="UP000284868">
    <property type="component" value="Unassembled WGS sequence"/>
</dbReference>
<feature type="binding site" evidence="11">
    <location>
        <begin position="30"/>
        <end position="37"/>
    </location>
    <ligand>
        <name>GTP</name>
        <dbReference type="ChEBI" id="CHEBI:37565"/>
        <label>1</label>
    </ligand>
</feature>
<dbReference type="NCBIfam" id="TIGR00437">
    <property type="entry name" value="feoB"/>
    <property type="match status" value="1"/>
</dbReference>
<evidence type="ECO:0000256" key="13">
    <source>
        <dbReference type="RuleBase" id="RU362098"/>
    </source>
</evidence>
<evidence type="ECO:0000256" key="5">
    <source>
        <dbReference type="ARBA" id="ARBA00022692"/>
    </source>
</evidence>
<feature type="transmembrane region" description="Helical" evidence="13">
    <location>
        <begin position="305"/>
        <end position="323"/>
    </location>
</feature>
<evidence type="ECO:0000256" key="3">
    <source>
        <dbReference type="ARBA" id="ARBA00022448"/>
    </source>
</evidence>
<dbReference type="PANTHER" id="PTHR43185:SF2">
    <property type="entry name" value="FERROUS IRON TRANSPORT PROTEIN B"/>
    <property type="match status" value="1"/>
</dbReference>
<keyword evidence="4" id="KW-1003">Cell membrane</keyword>
<keyword evidence="12" id="KW-0460">Magnesium</keyword>
<dbReference type="InterPro" id="IPR030389">
    <property type="entry name" value="G_FEOB_dom"/>
</dbReference>
<keyword evidence="3 13" id="KW-0813">Transport</keyword>
<feature type="transmembrane region" description="Helical" evidence="13">
    <location>
        <begin position="371"/>
        <end position="390"/>
    </location>
</feature>
<feature type="binding site" evidence="12">
    <location>
        <position position="44"/>
    </location>
    <ligand>
        <name>Mg(2+)</name>
        <dbReference type="ChEBI" id="CHEBI:18420"/>
        <label>2</label>
    </ligand>
</feature>
<keyword evidence="6 11" id="KW-0547">Nucleotide-binding</keyword>
<dbReference type="InterPro" id="IPR011640">
    <property type="entry name" value="Fe2_transport_prot_B_C"/>
</dbReference>
<evidence type="ECO:0000256" key="11">
    <source>
        <dbReference type="PIRSR" id="PIRSR603373-1"/>
    </source>
</evidence>
<dbReference type="Pfam" id="PF02421">
    <property type="entry name" value="FeoB_N"/>
    <property type="match status" value="1"/>
</dbReference>
<dbReference type="OrthoDB" id="9809127at2"/>
<feature type="binding site" evidence="11">
    <location>
        <begin position="136"/>
        <end position="139"/>
    </location>
    <ligand>
        <name>GTP</name>
        <dbReference type="ChEBI" id="CHEBI:37565"/>
        <label>1</label>
    </ligand>
</feature>
<keyword evidence="8 11" id="KW-0342">GTP-binding</keyword>
<evidence type="ECO:0000259" key="14">
    <source>
        <dbReference type="PROSITE" id="PS51711"/>
    </source>
</evidence>
<dbReference type="PRINTS" id="PR00326">
    <property type="entry name" value="GTP1OBG"/>
</dbReference>
<evidence type="ECO:0000313" key="15">
    <source>
        <dbReference type="EMBL" id="RHM10818.1"/>
    </source>
</evidence>
<dbReference type="AlphaFoldDB" id="A0A415PDP7"/>
<dbReference type="SUPFAM" id="SSF52540">
    <property type="entry name" value="P-loop containing nucleoside triphosphate hydrolases"/>
    <property type="match status" value="1"/>
</dbReference>
<dbReference type="InterPro" id="IPR003373">
    <property type="entry name" value="Fe2_transport_prot-B"/>
</dbReference>
<comment type="caution">
    <text evidence="15">The sequence shown here is derived from an EMBL/GenBank/DDBJ whole genome shotgun (WGS) entry which is preliminary data.</text>
</comment>
<evidence type="ECO:0000256" key="9">
    <source>
        <dbReference type="ARBA" id="ARBA00023136"/>
    </source>
</evidence>
<dbReference type="EMBL" id="QRPK01000025">
    <property type="protein sequence ID" value="RHM10818.1"/>
    <property type="molecule type" value="Genomic_DNA"/>
</dbReference>
<dbReference type="PROSITE" id="PS51711">
    <property type="entry name" value="G_FEOB"/>
    <property type="match status" value="1"/>
</dbReference>
<keyword evidence="13" id="KW-0408">Iron</keyword>
<feature type="domain" description="FeoB-type G" evidence="14">
    <location>
        <begin position="23"/>
        <end position="185"/>
    </location>
</feature>
<feature type="binding site" evidence="12">
    <location>
        <position position="41"/>
    </location>
    <ligand>
        <name>Mg(2+)</name>
        <dbReference type="ChEBI" id="CHEBI:18420"/>
        <label>2</label>
    </ligand>
</feature>
<keyword evidence="5 13" id="KW-0812">Transmembrane</keyword>
<evidence type="ECO:0000256" key="1">
    <source>
        <dbReference type="ARBA" id="ARBA00003926"/>
    </source>
</evidence>
<feature type="transmembrane region" description="Helical" evidence="13">
    <location>
        <begin position="444"/>
        <end position="473"/>
    </location>
</feature>
<dbReference type="InterPro" id="IPR027417">
    <property type="entry name" value="P-loop_NTPase"/>
</dbReference>